<dbReference type="PANTHER" id="PTHR36507:SF1">
    <property type="entry name" value="BLL1555 PROTEIN"/>
    <property type="match status" value="1"/>
</dbReference>
<keyword evidence="4" id="KW-0249">Electron transport</keyword>
<evidence type="ECO:0000259" key="5">
    <source>
        <dbReference type="Pfam" id="PF13473"/>
    </source>
</evidence>
<dbReference type="PRINTS" id="PR00155">
    <property type="entry name" value="AMICYANIN"/>
</dbReference>
<dbReference type="Pfam" id="PF13473">
    <property type="entry name" value="Cupredoxin_1"/>
    <property type="match status" value="1"/>
</dbReference>
<evidence type="ECO:0000313" key="6">
    <source>
        <dbReference type="EMBL" id="GAA4622867.1"/>
    </source>
</evidence>
<reference evidence="7" key="1">
    <citation type="journal article" date="2019" name="Int. J. Syst. Evol. Microbiol.">
        <title>The Global Catalogue of Microorganisms (GCM) 10K type strain sequencing project: providing services to taxonomists for standard genome sequencing and annotation.</title>
        <authorList>
            <consortium name="The Broad Institute Genomics Platform"/>
            <consortium name="The Broad Institute Genome Sequencing Center for Infectious Disease"/>
            <person name="Wu L."/>
            <person name="Ma J."/>
        </authorList>
    </citation>
    <scope>NUCLEOTIDE SEQUENCE [LARGE SCALE GENOMIC DNA]</scope>
    <source>
        <strain evidence="7">JCM 17939</strain>
    </source>
</reference>
<dbReference type="EMBL" id="BAABHK010000002">
    <property type="protein sequence ID" value="GAA4622867.1"/>
    <property type="molecule type" value="Genomic_DNA"/>
</dbReference>
<dbReference type="Proteomes" id="UP001501442">
    <property type="component" value="Unassembled WGS sequence"/>
</dbReference>
<gene>
    <name evidence="6" type="ORF">GCM10023196_016770</name>
</gene>
<name>A0ABP8U370_9ACTN</name>
<keyword evidence="3" id="KW-0574">Periplasm</keyword>
<dbReference type="InterPro" id="IPR052721">
    <property type="entry name" value="ET_Amicyanin"/>
</dbReference>
<evidence type="ECO:0000256" key="3">
    <source>
        <dbReference type="ARBA" id="ARBA00022764"/>
    </source>
</evidence>
<dbReference type="SUPFAM" id="SSF49503">
    <property type="entry name" value="Cupredoxins"/>
    <property type="match status" value="1"/>
</dbReference>
<evidence type="ECO:0000256" key="1">
    <source>
        <dbReference type="ARBA" id="ARBA00004418"/>
    </source>
</evidence>
<keyword evidence="2" id="KW-0813">Transport</keyword>
<feature type="domain" description="EfeO-type cupredoxin-like" evidence="5">
    <location>
        <begin position="17"/>
        <end position="95"/>
    </location>
</feature>
<protein>
    <submittedName>
        <fullName evidence="6">Cupredoxin family copper-binding protein</fullName>
    </submittedName>
</protein>
<sequence length="97" mass="10113">MAGGSGTAPRGAPVAANTVSIKSFAFTPASASVKVGTTVTWTNKDEEPHTVTADGGSFRSAPLTAGKTFRYTFTKPGSYPYSCTIHPFMRGTVVVRP</sequence>
<evidence type="ECO:0000256" key="4">
    <source>
        <dbReference type="ARBA" id="ARBA00022982"/>
    </source>
</evidence>
<dbReference type="InterPro" id="IPR035668">
    <property type="entry name" value="Amicyanin"/>
</dbReference>
<dbReference type="InterPro" id="IPR028096">
    <property type="entry name" value="EfeO_Cupredoxin"/>
</dbReference>
<proteinExistence type="predicted"/>
<dbReference type="PANTHER" id="PTHR36507">
    <property type="entry name" value="BLL1555 PROTEIN"/>
    <property type="match status" value="1"/>
</dbReference>
<dbReference type="Gene3D" id="2.60.40.420">
    <property type="entry name" value="Cupredoxins - blue copper proteins"/>
    <property type="match status" value="1"/>
</dbReference>
<keyword evidence="7" id="KW-1185">Reference proteome</keyword>
<dbReference type="InterPro" id="IPR002386">
    <property type="entry name" value="Amicyanin/Pseudoazurin"/>
</dbReference>
<accession>A0ABP8U370</accession>
<evidence type="ECO:0000256" key="2">
    <source>
        <dbReference type="ARBA" id="ARBA00022448"/>
    </source>
</evidence>
<comment type="subcellular location">
    <subcellularLocation>
        <location evidence="1">Periplasm</location>
    </subcellularLocation>
</comment>
<evidence type="ECO:0000313" key="7">
    <source>
        <dbReference type="Proteomes" id="UP001501442"/>
    </source>
</evidence>
<comment type="caution">
    <text evidence="6">The sequence shown here is derived from an EMBL/GenBank/DDBJ whole genome shotgun (WGS) entry which is preliminary data.</text>
</comment>
<dbReference type="InterPro" id="IPR008972">
    <property type="entry name" value="Cupredoxin"/>
</dbReference>
<dbReference type="CDD" id="cd13921">
    <property type="entry name" value="Amicyanin"/>
    <property type="match status" value="1"/>
</dbReference>
<organism evidence="6 7">
    <name type="scientific">Actinoallomurus vinaceus</name>
    <dbReference type="NCBI Taxonomy" id="1080074"/>
    <lineage>
        <taxon>Bacteria</taxon>
        <taxon>Bacillati</taxon>
        <taxon>Actinomycetota</taxon>
        <taxon>Actinomycetes</taxon>
        <taxon>Streptosporangiales</taxon>
        <taxon>Thermomonosporaceae</taxon>
        <taxon>Actinoallomurus</taxon>
    </lineage>
</organism>